<name>A0A397J8I2_9GLOM</name>
<evidence type="ECO:0000313" key="1">
    <source>
        <dbReference type="EMBL" id="RHZ83807.1"/>
    </source>
</evidence>
<accession>A0A397J8I2</accession>
<dbReference type="Proteomes" id="UP000266861">
    <property type="component" value="Unassembled WGS sequence"/>
</dbReference>
<comment type="caution">
    <text evidence="1">The sequence shown here is derived from an EMBL/GenBank/DDBJ whole genome shotgun (WGS) entry which is preliminary data.</text>
</comment>
<keyword evidence="2" id="KW-1185">Reference proteome</keyword>
<gene>
    <name evidence="1" type="ORF">Glove_87g239</name>
</gene>
<organism evidence="1 2">
    <name type="scientific">Diversispora epigaea</name>
    <dbReference type="NCBI Taxonomy" id="1348612"/>
    <lineage>
        <taxon>Eukaryota</taxon>
        <taxon>Fungi</taxon>
        <taxon>Fungi incertae sedis</taxon>
        <taxon>Mucoromycota</taxon>
        <taxon>Glomeromycotina</taxon>
        <taxon>Glomeromycetes</taxon>
        <taxon>Diversisporales</taxon>
        <taxon>Diversisporaceae</taxon>
        <taxon>Diversispora</taxon>
    </lineage>
</organism>
<proteinExistence type="predicted"/>
<dbReference type="AlphaFoldDB" id="A0A397J8I2"/>
<reference evidence="1 2" key="1">
    <citation type="submission" date="2018-08" db="EMBL/GenBank/DDBJ databases">
        <title>Genome and evolution of the arbuscular mycorrhizal fungus Diversispora epigaea (formerly Glomus versiforme) and its bacterial endosymbionts.</title>
        <authorList>
            <person name="Sun X."/>
            <person name="Fei Z."/>
            <person name="Harrison M."/>
        </authorList>
    </citation>
    <scope>NUCLEOTIDE SEQUENCE [LARGE SCALE GENOMIC DNA]</scope>
    <source>
        <strain evidence="1 2">IT104</strain>
    </source>
</reference>
<protein>
    <submittedName>
        <fullName evidence="1">Uncharacterized protein</fullName>
    </submittedName>
</protein>
<dbReference type="OrthoDB" id="1265640at2759"/>
<dbReference type="EMBL" id="PQFF01000083">
    <property type="protein sequence ID" value="RHZ83807.1"/>
    <property type="molecule type" value="Genomic_DNA"/>
</dbReference>
<sequence length="152" mass="18009">MEEWGIVKNPTLLTNLEEWSKEDFLTLKTTSQQCLPLIHITQHMAIPDQPIKSNILTERWAMVSLNPLKKLEKAIWNESKVYHDKNVPQFGDFYIRSNEHDFNLSKFNNRYEKPITSSSSDYFSIIICEFDFSITSCTWHTKVLMIEKEKYK</sequence>
<evidence type="ECO:0000313" key="2">
    <source>
        <dbReference type="Proteomes" id="UP000266861"/>
    </source>
</evidence>